<dbReference type="AlphaFoldDB" id="A0A392V8T9"/>
<sequence>MTACTVMMQRTAGTTLYREVNSRFHACDDQ</sequence>
<accession>A0A392V8T9</accession>
<evidence type="ECO:0000313" key="1">
    <source>
        <dbReference type="EMBL" id="MCI83689.1"/>
    </source>
</evidence>
<dbReference type="EMBL" id="LXQA011073019">
    <property type="protein sequence ID" value="MCI83689.1"/>
    <property type="molecule type" value="Genomic_DNA"/>
</dbReference>
<keyword evidence="2" id="KW-1185">Reference proteome</keyword>
<organism evidence="1 2">
    <name type="scientific">Trifolium medium</name>
    <dbReference type="NCBI Taxonomy" id="97028"/>
    <lineage>
        <taxon>Eukaryota</taxon>
        <taxon>Viridiplantae</taxon>
        <taxon>Streptophyta</taxon>
        <taxon>Embryophyta</taxon>
        <taxon>Tracheophyta</taxon>
        <taxon>Spermatophyta</taxon>
        <taxon>Magnoliopsida</taxon>
        <taxon>eudicotyledons</taxon>
        <taxon>Gunneridae</taxon>
        <taxon>Pentapetalae</taxon>
        <taxon>rosids</taxon>
        <taxon>fabids</taxon>
        <taxon>Fabales</taxon>
        <taxon>Fabaceae</taxon>
        <taxon>Papilionoideae</taxon>
        <taxon>50 kb inversion clade</taxon>
        <taxon>NPAAA clade</taxon>
        <taxon>Hologalegina</taxon>
        <taxon>IRL clade</taxon>
        <taxon>Trifolieae</taxon>
        <taxon>Trifolium</taxon>
    </lineage>
</organism>
<comment type="caution">
    <text evidence="1">The sequence shown here is derived from an EMBL/GenBank/DDBJ whole genome shotgun (WGS) entry which is preliminary data.</text>
</comment>
<dbReference type="Proteomes" id="UP000265520">
    <property type="component" value="Unassembled WGS sequence"/>
</dbReference>
<reference evidence="1 2" key="1">
    <citation type="journal article" date="2018" name="Front. Plant Sci.">
        <title>Red Clover (Trifolium pratense) and Zigzag Clover (T. medium) - A Picture of Genomic Similarities and Differences.</title>
        <authorList>
            <person name="Dluhosova J."/>
            <person name="Istvanek J."/>
            <person name="Nedelnik J."/>
            <person name="Repkova J."/>
        </authorList>
    </citation>
    <scope>NUCLEOTIDE SEQUENCE [LARGE SCALE GENOMIC DNA]</scope>
    <source>
        <strain evidence="2">cv. 10/8</strain>
        <tissue evidence="1">Leaf</tissue>
    </source>
</reference>
<protein>
    <submittedName>
        <fullName evidence="1">Uncharacterized protein</fullName>
    </submittedName>
</protein>
<proteinExistence type="predicted"/>
<evidence type="ECO:0000313" key="2">
    <source>
        <dbReference type="Proteomes" id="UP000265520"/>
    </source>
</evidence>
<name>A0A392V8T9_9FABA</name>